<keyword evidence="3" id="KW-1185">Reference proteome</keyword>
<accession>A0A6F8ZKA6</accession>
<name>A0A6F8ZKA6_9CAUD</name>
<keyword evidence="2" id="KW-0540">Nuclease</keyword>
<evidence type="ECO:0000313" key="3">
    <source>
        <dbReference type="Proteomes" id="UP000501273"/>
    </source>
</evidence>
<keyword evidence="2" id="KW-0378">Hydrolase</keyword>
<dbReference type="GO" id="GO:0004527">
    <property type="term" value="F:exonuclease activity"/>
    <property type="evidence" value="ECO:0007669"/>
    <property type="project" value="UniProtKB-KW"/>
</dbReference>
<dbReference type="InterPro" id="IPR038720">
    <property type="entry name" value="YprB_RNase_H-like_dom"/>
</dbReference>
<reference evidence="2 3" key="1">
    <citation type="submission" date="2020-03" db="EMBL/GenBank/DDBJ databases">
        <authorList>
            <person name="Ansaldi M."/>
            <person name="Clavijo F."/>
        </authorList>
    </citation>
    <scope>NUCLEOTIDE SEQUENCE [LARGE SCALE GENOMIC DNA]</scope>
</reference>
<dbReference type="InterPro" id="IPR036397">
    <property type="entry name" value="RNaseH_sf"/>
</dbReference>
<protein>
    <submittedName>
        <fullName evidence="2">Phage exonuclease</fullName>
    </submittedName>
</protein>
<evidence type="ECO:0000313" key="2">
    <source>
        <dbReference type="EMBL" id="CAB1282933.1"/>
    </source>
</evidence>
<feature type="domain" description="YprB ribonuclease H-like" evidence="1">
    <location>
        <begin position="75"/>
        <end position="202"/>
    </location>
</feature>
<proteinExistence type="predicted"/>
<dbReference type="EMBL" id="LR778216">
    <property type="protein sequence ID" value="CAB1282933.1"/>
    <property type="molecule type" value="Genomic_DNA"/>
</dbReference>
<keyword evidence="2" id="KW-0269">Exonuclease</keyword>
<organism evidence="2 3">
    <name type="scientific">Xylella phage Cota</name>
    <dbReference type="NCBI Taxonomy" id="2699877"/>
    <lineage>
        <taxon>Viruses</taxon>
        <taxon>Duplodnaviria</taxon>
        <taxon>Heunggongvirae</taxon>
        <taxon>Uroviricota</taxon>
        <taxon>Caudoviricetes</taxon>
        <taxon>Autographivirales</taxon>
        <taxon>Autonotataviridae</taxon>
        <taxon>Cotavirus</taxon>
        <taxon>Cotavirus cota</taxon>
    </lineage>
</organism>
<sequence>MKITRVKSLDKFIRVSDRMIGPKVLVADIETFPILAYVWGLFKQNISLEQIAEDWSMMSFACKWLGHPEVYYLDNRDRDDPKDDSIQLHALHAILSECDMVVAHNGARFDLPKIRARLALNGHKPLPPIKVIDTLLLNRTAFGFTSQKLQYVSDRFAVDAKSDHKKYPGWKLWLGCMAHDIGAWRECQAYNITDITALEEVYLSTRGWHSGGPNYGPYIHNEEGEHNCPNCGSSNVSKQGTRKTQVGIYQRYSCDDCGAWSRGRVLIASKKQRAHILMN</sequence>
<evidence type="ECO:0000259" key="1">
    <source>
        <dbReference type="Pfam" id="PF13482"/>
    </source>
</evidence>
<dbReference type="Pfam" id="PF13482">
    <property type="entry name" value="RNase_H_2"/>
    <property type="match status" value="1"/>
</dbReference>
<dbReference type="Proteomes" id="UP000501273">
    <property type="component" value="Chromosome"/>
</dbReference>
<dbReference type="SUPFAM" id="SSF53098">
    <property type="entry name" value="Ribonuclease H-like"/>
    <property type="match status" value="1"/>
</dbReference>
<dbReference type="GO" id="GO:0003676">
    <property type="term" value="F:nucleic acid binding"/>
    <property type="evidence" value="ECO:0007669"/>
    <property type="project" value="InterPro"/>
</dbReference>
<dbReference type="InterPro" id="IPR012337">
    <property type="entry name" value="RNaseH-like_sf"/>
</dbReference>
<dbReference type="Gene3D" id="3.30.420.10">
    <property type="entry name" value="Ribonuclease H-like superfamily/Ribonuclease H"/>
    <property type="match status" value="1"/>
</dbReference>